<dbReference type="HOGENOM" id="CLU_124911_0_0_6"/>
<dbReference type="Proteomes" id="UP000000466">
    <property type="component" value="Chromosome"/>
</dbReference>
<dbReference type="PIRSF" id="PIRSF004923">
    <property type="entry name" value="RseC"/>
    <property type="match status" value="1"/>
</dbReference>
<gene>
    <name evidence="2" type="ordered locus">M5M_03355</name>
</gene>
<evidence type="ECO:0000313" key="2">
    <source>
        <dbReference type="EMBL" id="AFU97880.1"/>
    </source>
</evidence>
<organism evidence="2 3">
    <name type="scientific">Simiduia agarivorans (strain DSM 21679 / JCM 13881 / BCRC 17597 / SA1)</name>
    <dbReference type="NCBI Taxonomy" id="1117647"/>
    <lineage>
        <taxon>Bacteria</taxon>
        <taxon>Pseudomonadati</taxon>
        <taxon>Pseudomonadota</taxon>
        <taxon>Gammaproteobacteria</taxon>
        <taxon>Cellvibrionales</taxon>
        <taxon>Cellvibrionaceae</taxon>
        <taxon>Simiduia</taxon>
    </lineage>
</organism>
<evidence type="ECO:0000256" key="1">
    <source>
        <dbReference type="SAM" id="Phobius"/>
    </source>
</evidence>
<evidence type="ECO:0000313" key="3">
    <source>
        <dbReference type="Proteomes" id="UP000000466"/>
    </source>
</evidence>
<keyword evidence="1" id="KW-0812">Transmembrane</keyword>
<sequence>MERIAESGVVVRCDQSTAWVKTIQRSSCASCQARHGCGQSSLQSWFETSDVIPVSVHGEPPEVGQTVSLSVPADALAKAALLVYLVPLSGLLAGLFVAETLFGQDVFAAIGAGIGLIAGCVAVRCLTARLKDNADYAPALESGFADHSNHLSR</sequence>
<keyword evidence="3" id="KW-1185">Reference proteome</keyword>
<dbReference type="STRING" id="1117647.M5M_03355"/>
<name>K4KI51_SIMAS</name>
<dbReference type="EMBL" id="CP003746">
    <property type="protein sequence ID" value="AFU97880.1"/>
    <property type="molecule type" value="Genomic_DNA"/>
</dbReference>
<dbReference type="PANTHER" id="PTHR35867">
    <property type="entry name" value="PROTEIN RSEC"/>
    <property type="match status" value="1"/>
</dbReference>
<dbReference type="InterPro" id="IPR026268">
    <property type="entry name" value="RseC"/>
</dbReference>
<protein>
    <submittedName>
        <fullName evidence="2">Sigma E positive regulator RseC/MucC</fullName>
    </submittedName>
</protein>
<dbReference type="RefSeq" id="WP_015046053.1">
    <property type="nucleotide sequence ID" value="NC_018868.3"/>
</dbReference>
<dbReference type="eggNOG" id="COG3086">
    <property type="taxonomic scope" value="Bacteria"/>
</dbReference>
<accession>K4KI51</accession>
<dbReference type="InterPro" id="IPR007359">
    <property type="entry name" value="SigmaE_reg_RseC_MucC"/>
</dbReference>
<dbReference type="OrthoDB" id="9795854at2"/>
<keyword evidence="1" id="KW-0472">Membrane</keyword>
<feature type="transmembrane region" description="Helical" evidence="1">
    <location>
        <begin position="106"/>
        <end position="126"/>
    </location>
</feature>
<dbReference type="Pfam" id="PF04246">
    <property type="entry name" value="RseC_MucC"/>
    <property type="match status" value="1"/>
</dbReference>
<feature type="transmembrane region" description="Helical" evidence="1">
    <location>
        <begin position="79"/>
        <end position="100"/>
    </location>
</feature>
<proteinExistence type="predicted"/>
<keyword evidence="1" id="KW-1133">Transmembrane helix</keyword>
<reference evidence="2 3" key="1">
    <citation type="journal article" date="2013" name="Genome Announc.">
        <title>Complete genome sequence of Simiduia agarivorans SA1(T), a marine bacterium able to degrade a variety of polysaccharides.</title>
        <authorList>
            <person name="Lin S.Y."/>
            <person name="Shieh W.Y."/>
            <person name="Chen J.S."/>
            <person name="Tang S.L."/>
        </authorList>
    </citation>
    <scope>NUCLEOTIDE SEQUENCE [LARGE SCALE GENOMIC DNA]</scope>
    <source>
        <strain evidence="3">DSM 21679 / JCM 13881 / BCRC 17597 / SA1</strain>
    </source>
</reference>
<dbReference type="PANTHER" id="PTHR35867:SF1">
    <property type="entry name" value="PROTEIN RSEC"/>
    <property type="match status" value="1"/>
</dbReference>
<dbReference type="AlphaFoldDB" id="K4KI51"/>
<dbReference type="KEGG" id="saga:M5M_03355"/>